<evidence type="ECO:0000313" key="2">
    <source>
        <dbReference type="Proteomes" id="UP001162131"/>
    </source>
</evidence>
<keyword evidence="2" id="KW-1185">Reference proteome</keyword>
<dbReference type="AlphaFoldDB" id="A0AAU9ICB1"/>
<comment type="caution">
    <text evidence="1">The sequence shown here is derived from an EMBL/GenBank/DDBJ whole genome shotgun (WGS) entry which is preliminary data.</text>
</comment>
<sequence>MVNEALACSMNCKNKPTYECDCSDKQVFLCSEHLGEHGESVGKHHFTKIMKNIDPQAKIIIYGLLRGLKLQAKQNRFKIVQESSLLIKQINEATTKSLEKLLSIEKKLDEYTYLCHTLQEVNNSNSKSFIELLLKLSAEDASKIKFQEDIIKINSKSFKDEIENLFTVKETKDLFEIDNIEAINPIKTEPIIKYFRGEKLFAVNLVSQQFIPLNINKNQELFDPTCLLKGGSIFCCFQSETFIITQNNSIITFDSYQYSCNSGLIAVDDFVYMIGGTGNASFKFSLKSKKWEALAEYPVPNNRFISCAFINNEILIAGFESPYVSVYNISKNLYNNAPITLNSNTGKTCLATKNKAYVIDHNRNCYESGFNDINTWTSIKAHSAFSLWINPVFSEGNPHYSYSLLFEDSFYFITCDYRLIQFNLKNKQLKNLKILK</sequence>
<dbReference type="Gene3D" id="2.120.10.80">
    <property type="entry name" value="Kelch-type beta propeller"/>
    <property type="match status" value="1"/>
</dbReference>
<dbReference type="EMBL" id="CAJZBQ010000003">
    <property type="protein sequence ID" value="CAG9311112.1"/>
    <property type="molecule type" value="Genomic_DNA"/>
</dbReference>
<dbReference type="Proteomes" id="UP001162131">
    <property type="component" value="Unassembled WGS sequence"/>
</dbReference>
<proteinExistence type="predicted"/>
<accession>A0AAU9ICB1</accession>
<organism evidence="1 2">
    <name type="scientific">Blepharisma stoltei</name>
    <dbReference type="NCBI Taxonomy" id="1481888"/>
    <lineage>
        <taxon>Eukaryota</taxon>
        <taxon>Sar</taxon>
        <taxon>Alveolata</taxon>
        <taxon>Ciliophora</taxon>
        <taxon>Postciliodesmatophora</taxon>
        <taxon>Heterotrichea</taxon>
        <taxon>Heterotrichida</taxon>
        <taxon>Blepharismidae</taxon>
        <taxon>Blepharisma</taxon>
    </lineage>
</organism>
<dbReference type="InterPro" id="IPR011043">
    <property type="entry name" value="Gal_Oxase/kelch_b-propeller"/>
</dbReference>
<name>A0AAU9ICB1_9CILI</name>
<dbReference type="SUPFAM" id="SSF50965">
    <property type="entry name" value="Galactose oxidase, central domain"/>
    <property type="match status" value="1"/>
</dbReference>
<protein>
    <submittedName>
        <fullName evidence="1">Uncharacterized protein</fullName>
    </submittedName>
</protein>
<dbReference type="InterPro" id="IPR015915">
    <property type="entry name" value="Kelch-typ_b-propeller"/>
</dbReference>
<evidence type="ECO:0000313" key="1">
    <source>
        <dbReference type="EMBL" id="CAG9311112.1"/>
    </source>
</evidence>
<gene>
    <name evidence="1" type="ORF">BSTOLATCC_MIC2814</name>
</gene>
<reference evidence="1" key="1">
    <citation type="submission" date="2021-09" db="EMBL/GenBank/DDBJ databases">
        <authorList>
            <consortium name="AG Swart"/>
            <person name="Singh M."/>
            <person name="Singh A."/>
            <person name="Seah K."/>
            <person name="Emmerich C."/>
        </authorList>
    </citation>
    <scope>NUCLEOTIDE SEQUENCE</scope>
    <source>
        <strain evidence="1">ATCC30299</strain>
    </source>
</reference>